<organism evidence="4 5">
    <name type="scientific">Alectoria fallacina</name>
    <dbReference type="NCBI Taxonomy" id="1903189"/>
    <lineage>
        <taxon>Eukaryota</taxon>
        <taxon>Fungi</taxon>
        <taxon>Dikarya</taxon>
        <taxon>Ascomycota</taxon>
        <taxon>Pezizomycotina</taxon>
        <taxon>Lecanoromycetes</taxon>
        <taxon>OSLEUM clade</taxon>
        <taxon>Lecanoromycetidae</taxon>
        <taxon>Lecanorales</taxon>
        <taxon>Lecanorineae</taxon>
        <taxon>Parmeliaceae</taxon>
        <taxon>Alectoria</taxon>
    </lineage>
</organism>
<dbReference type="SMART" id="SM00248">
    <property type="entry name" value="ANK"/>
    <property type="match status" value="7"/>
</dbReference>
<comment type="caution">
    <text evidence="4">The sequence shown here is derived from an EMBL/GenBank/DDBJ whole genome shotgun (WGS) entry which is preliminary data.</text>
</comment>
<evidence type="ECO:0000256" key="2">
    <source>
        <dbReference type="ARBA" id="ARBA00023043"/>
    </source>
</evidence>
<evidence type="ECO:0008006" key="6">
    <source>
        <dbReference type="Google" id="ProtNLM"/>
    </source>
</evidence>
<dbReference type="PROSITE" id="PS50297">
    <property type="entry name" value="ANK_REP_REGION"/>
    <property type="match status" value="4"/>
</dbReference>
<evidence type="ECO:0000256" key="1">
    <source>
        <dbReference type="ARBA" id="ARBA00022737"/>
    </source>
</evidence>
<dbReference type="Pfam" id="PF12796">
    <property type="entry name" value="Ank_2"/>
    <property type="match status" value="1"/>
</dbReference>
<accession>A0A8H3FGU7</accession>
<dbReference type="PANTHER" id="PTHR24171">
    <property type="entry name" value="ANKYRIN REPEAT DOMAIN-CONTAINING PROTEIN 39-RELATED"/>
    <property type="match status" value="1"/>
</dbReference>
<keyword evidence="2 3" id="KW-0040">ANK repeat</keyword>
<evidence type="ECO:0000256" key="3">
    <source>
        <dbReference type="PROSITE-ProRule" id="PRU00023"/>
    </source>
</evidence>
<evidence type="ECO:0000313" key="5">
    <source>
        <dbReference type="Proteomes" id="UP000664203"/>
    </source>
</evidence>
<sequence length="404" mass="44297">MFHAFAGNIEGIARLFELGLASPFDTNDKFGYTALHYAVDKGHIDLCRFLLKAGARPDITDLDEHTVTDIAWNKICSKKMSAGEVAALEELFKKDEWFEERQFSILHKIVLDLLPTSRSLEQELSASTSTVDLADSEGRTPLSWAAERGSSLAVKTLLRYGASFLSKSITGMTPLHYAAKAPDSACLNILLKHGASASAKNKWNQSPLNIACYFQDDSLFIAPFLDHGADINERDCYSSTALSCAAFVNNINTARYLISRGADINSQDRLGINTLNESIENNSHECISLMLDSGADLSIADQAGETALHLIARCADLQTLRIFQGADLEDMDPDVRNNAGLTARELFAQRVDVSTDVAKAFQHLMGILDPESTCLRFFDAAEKLPIPEKVLAVVEVTVEEVMAQ</sequence>
<dbReference type="InterPro" id="IPR036770">
    <property type="entry name" value="Ankyrin_rpt-contain_sf"/>
</dbReference>
<dbReference type="SUPFAM" id="SSF48403">
    <property type="entry name" value="Ankyrin repeat"/>
    <property type="match status" value="1"/>
</dbReference>
<feature type="repeat" description="ANK" evidence="3">
    <location>
        <begin position="137"/>
        <end position="169"/>
    </location>
</feature>
<feature type="repeat" description="ANK" evidence="3">
    <location>
        <begin position="237"/>
        <end position="269"/>
    </location>
</feature>
<proteinExistence type="predicted"/>
<gene>
    <name evidence="4" type="ORF">ALECFALPRED_002874</name>
</gene>
<dbReference type="PROSITE" id="PS50088">
    <property type="entry name" value="ANK_REPEAT"/>
    <property type="match status" value="4"/>
</dbReference>
<dbReference type="Gene3D" id="1.25.40.20">
    <property type="entry name" value="Ankyrin repeat-containing domain"/>
    <property type="match status" value="4"/>
</dbReference>
<dbReference type="OrthoDB" id="5343096at2759"/>
<dbReference type="InterPro" id="IPR002110">
    <property type="entry name" value="Ankyrin_rpt"/>
</dbReference>
<dbReference type="Proteomes" id="UP000664203">
    <property type="component" value="Unassembled WGS sequence"/>
</dbReference>
<feature type="repeat" description="ANK" evidence="3">
    <location>
        <begin position="170"/>
        <end position="202"/>
    </location>
</feature>
<evidence type="ECO:0000313" key="4">
    <source>
        <dbReference type="EMBL" id="CAF9924957.1"/>
    </source>
</evidence>
<keyword evidence="1" id="KW-0677">Repeat</keyword>
<protein>
    <recommendedName>
        <fullName evidence="6">Ankyrin repeat protein</fullName>
    </recommendedName>
</protein>
<keyword evidence="5" id="KW-1185">Reference proteome</keyword>
<feature type="repeat" description="ANK" evidence="3">
    <location>
        <begin position="30"/>
        <end position="62"/>
    </location>
</feature>
<dbReference type="EMBL" id="CAJPDR010000197">
    <property type="protein sequence ID" value="CAF9924957.1"/>
    <property type="molecule type" value="Genomic_DNA"/>
</dbReference>
<dbReference type="Pfam" id="PF00023">
    <property type="entry name" value="Ank"/>
    <property type="match status" value="2"/>
</dbReference>
<name>A0A8H3FGU7_9LECA</name>
<reference evidence="4" key="1">
    <citation type="submission" date="2021-03" db="EMBL/GenBank/DDBJ databases">
        <authorList>
            <person name="Tagirdzhanova G."/>
        </authorList>
    </citation>
    <scope>NUCLEOTIDE SEQUENCE</scope>
</reference>
<dbReference type="PRINTS" id="PR01415">
    <property type="entry name" value="ANKYRIN"/>
</dbReference>
<dbReference type="AlphaFoldDB" id="A0A8H3FGU7"/>